<dbReference type="GO" id="GO:0007059">
    <property type="term" value="P:chromosome segregation"/>
    <property type="evidence" value="ECO:0007669"/>
    <property type="project" value="UniProtKB-KW"/>
</dbReference>
<comment type="caution">
    <text evidence="5">The sequence shown here is derived from an EMBL/GenBank/DDBJ whole genome shotgun (WGS) entry which is preliminary data.</text>
</comment>
<reference evidence="5" key="1">
    <citation type="journal article" date="2020" name="mSystems">
        <title>Genome- and Community-Level Interaction Insights into Carbon Utilization and Element Cycling Functions of Hydrothermarchaeota in Hydrothermal Sediment.</title>
        <authorList>
            <person name="Zhou Z."/>
            <person name="Liu Y."/>
            <person name="Xu W."/>
            <person name="Pan J."/>
            <person name="Luo Z.H."/>
            <person name="Li M."/>
        </authorList>
    </citation>
    <scope>NUCLEOTIDE SEQUENCE [LARGE SCALE GENOMIC DNA]</scope>
    <source>
        <strain evidence="5">HyVt-28</strain>
    </source>
</reference>
<dbReference type="InterPro" id="IPR004437">
    <property type="entry name" value="ParB/RepB/Spo0J"/>
</dbReference>
<dbReference type="InterPro" id="IPR050336">
    <property type="entry name" value="Chromosome_partition/occlusion"/>
</dbReference>
<accession>A0A7V0Q810</accession>
<dbReference type="InterPro" id="IPR036086">
    <property type="entry name" value="ParB/Sulfiredoxin_sf"/>
</dbReference>
<feature type="domain" description="ParB-like N-terminal" evidence="4">
    <location>
        <begin position="24"/>
        <end position="112"/>
    </location>
</feature>
<name>A0A7V0Q810_UNCW3</name>
<dbReference type="Gene3D" id="1.10.10.2830">
    <property type="match status" value="1"/>
</dbReference>
<dbReference type="GO" id="GO:0005694">
    <property type="term" value="C:chromosome"/>
    <property type="evidence" value="ECO:0007669"/>
    <property type="project" value="TreeGrafter"/>
</dbReference>
<evidence type="ECO:0000256" key="2">
    <source>
        <dbReference type="ARBA" id="ARBA00022829"/>
    </source>
</evidence>
<dbReference type="Proteomes" id="UP000886381">
    <property type="component" value="Unassembled WGS sequence"/>
</dbReference>
<keyword evidence="3" id="KW-0238">DNA-binding</keyword>
<evidence type="ECO:0000313" key="5">
    <source>
        <dbReference type="EMBL" id="HDL60206.1"/>
    </source>
</evidence>
<dbReference type="AlphaFoldDB" id="A0A7V0Q810"/>
<dbReference type="SUPFAM" id="SSF110849">
    <property type="entry name" value="ParB/Sulfiredoxin"/>
    <property type="match status" value="1"/>
</dbReference>
<dbReference type="InterPro" id="IPR003115">
    <property type="entry name" value="ParB_N"/>
</dbReference>
<dbReference type="SMART" id="SM00470">
    <property type="entry name" value="ParB"/>
    <property type="match status" value="1"/>
</dbReference>
<evidence type="ECO:0000259" key="4">
    <source>
        <dbReference type="SMART" id="SM00470"/>
    </source>
</evidence>
<evidence type="ECO:0000256" key="1">
    <source>
        <dbReference type="ARBA" id="ARBA00006295"/>
    </source>
</evidence>
<dbReference type="InterPro" id="IPR057240">
    <property type="entry name" value="ParB_dimer_C"/>
</dbReference>
<evidence type="ECO:0000256" key="3">
    <source>
        <dbReference type="ARBA" id="ARBA00023125"/>
    </source>
</evidence>
<gene>
    <name evidence="5" type="ORF">ENH14_01995</name>
</gene>
<organism evidence="5">
    <name type="scientific">candidate division WOR-3 bacterium</name>
    <dbReference type="NCBI Taxonomy" id="2052148"/>
    <lineage>
        <taxon>Bacteria</taxon>
        <taxon>Bacteria division WOR-3</taxon>
    </lineage>
</organism>
<dbReference type="Pfam" id="PF02195">
    <property type="entry name" value="ParB_N"/>
    <property type="match status" value="1"/>
</dbReference>
<dbReference type="PANTHER" id="PTHR33375:SF1">
    <property type="entry name" value="CHROMOSOME-PARTITIONING PROTEIN PARB-RELATED"/>
    <property type="match status" value="1"/>
</dbReference>
<dbReference type="SUPFAM" id="SSF109709">
    <property type="entry name" value="KorB DNA-binding domain-like"/>
    <property type="match status" value="1"/>
</dbReference>
<protein>
    <submittedName>
        <fullName evidence="5">ParB/RepB/Spo0J family partition protein</fullName>
    </submittedName>
</protein>
<keyword evidence="2" id="KW-0159">Chromosome partition</keyword>
<dbReference type="Pfam" id="PF17762">
    <property type="entry name" value="HTH_ParB"/>
    <property type="match status" value="1"/>
</dbReference>
<dbReference type="NCBIfam" id="TIGR00180">
    <property type="entry name" value="parB_part"/>
    <property type="match status" value="1"/>
</dbReference>
<dbReference type="Pfam" id="PF23552">
    <property type="entry name" value="ParB_C"/>
    <property type="match status" value="1"/>
</dbReference>
<dbReference type="GO" id="GO:0003677">
    <property type="term" value="F:DNA binding"/>
    <property type="evidence" value="ECO:0007669"/>
    <property type="project" value="UniProtKB-KW"/>
</dbReference>
<sequence>MARKALGKGIGALIPDAEIIENVKLIELEKIKRNPYQPRGDVEKELEPLVESIKKQGVLEPILVRKEEDGYLLIAGERRLLAAKKAGLKKIPSMILNVSDNTVAEITLVENLLREDLNPIEEATGFALLIEKFGYTHEKIGELVGLDRATVSNKLRLLRLDEEVKDLLRESKIQEGHAKLLITLSPEDQKKVASIIVKKQLSVRETENVIKRLKQMGQKSKVTPLKVKSEYLQQPVYIKVGKRGGGQVVIKFKNKTELKEISERLGLTMEEF</sequence>
<dbReference type="EMBL" id="DRDR01000085">
    <property type="protein sequence ID" value="HDL60206.1"/>
    <property type="molecule type" value="Genomic_DNA"/>
</dbReference>
<dbReference type="FunFam" id="1.10.10.2830:FF:000001">
    <property type="entry name" value="Chromosome partitioning protein ParB"/>
    <property type="match status" value="1"/>
</dbReference>
<proteinExistence type="inferred from homology"/>
<comment type="similarity">
    <text evidence="1">Belongs to the ParB family.</text>
</comment>
<dbReference type="PANTHER" id="PTHR33375">
    <property type="entry name" value="CHROMOSOME-PARTITIONING PROTEIN PARB-RELATED"/>
    <property type="match status" value="1"/>
</dbReference>
<dbReference type="Gene3D" id="3.90.1530.30">
    <property type="match status" value="1"/>
</dbReference>
<dbReference type="InterPro" id="IPR041468">
    <property type="entry name" value="HTH_ParB/Spo0J"/>
</dbReference>